<feature type="coiled-coil region" evidence="2">
    <location>
        <begin position="362"/>
        <end position="389"/>
    </location>
</feature>
<protein>
    <submittedName>
        <fullName evidence="4">TolC family protein</fullName>
    </submittedName>
</protein>
<dbReference type="Proteomes" id="UP000690515">
    <property type="component" value="Unassembled WGS sequence"/>
</dbReference>
<evidence type="ECO:0000256" key="3">
    <source>
        <dbReference type="SAM" id="SignalP"/>
    </source>
</evidence>
<dbReference type="Pfam" id="PF02321">
    <property type="entry name" value="OEP"/>
    <property type="match status" value="1"/>
</dbReference>
<dbReference type="PANTHER" id="PTHR30203:SF23">
    <property type="entry name" value="OUTER MEMBRANE EFFLUX PROTEIN"/>
    <property type="match status" value="1"/>
</dbReference>
<dbReference type="RefSeq" id="WP_215821647.1">
    <property type="nucleotide sequence ID" value="NZ_JAGSOY010000074.1"/>
</dbReference>
<evidence type="ECO:0000256" key="2">
    <source>
        <dbReference type="SAM" id="Coils"/>
    </source>
</evidence>
<gene>
    <name evidence="4" type="ORF">KCG35_20030</name>
</gene>
<organism evidence="4 5">
    <name type="scientific">Zooshikella harenae</name>
    <dbReference type="NCBI Taxonomy" id="2827238"/>
    <lineage>
        <taxon>Bacteria</taxon>
        <taxon>Pseudomonadati</taxon>
        <taxon>Pseudomonadota</taxon>
        <taxon>Gammaproteobacteria</taxon>
        <taxon>Oceanospirillales</taxon>
        <taxon>Zooshikellaceae</taxon>
        <taxon>Zooshikella</taxon>
    </lineage>
</organism>
<evidence type="ECO:0000313" key="4">
    <source>
        <dbReference type="EMBL" id="MBU2713361.1"/>
    </source>
</evidence>
<comment type="caution">
    <text evidence="4">The sequence shown here is derived from an EMBL/GenBank/DDBJ whole genome shotgun (WGS) entry which is preliminary data.</text>
</comment>
<feature type="chain" id="PRO_5046544327" evidence="3">
    <location>
        <begin position="25"/>
        <end position="450"/>
    </location>
</feature>
<dbReference type="SUPFAM" id="SSF56954">
    <property type="entry name" value="Outer membrane efflux proteins (OEP)"/>
    <property type="match status" value="1"/>
</dbReference>
<dbReference type="InterPro" id="IPR010131">
    <property type="entry name" value="MdtP/NodT-like"/>
</dbReference>
<dbReference type="EMBL" id="JAGSOY010000074">
    <property type="protein sequence ID" value="MBU2713361.1"/>
    <property type="molecule type" value="Genomic_DNA"/>
</dbReference>
<name>A0ABS5ZH21_9GAMM</name>
<accession>A0ABS5ZH21</accession>
<sequence>MTSRISLPITAGIIASLISSTSYGASLSLQQAIHLAQKNDPWLTQSQHIQAATTARQIAAGTLPDPKMSVGLANLPTDTFDFDQEPMTQLKVGVSQMFPRGNSLALKQQQLKLQSQQHPFMRQDRKAKVAANVSQLWFDAYLAQESIALINRNRSLFEQLAGVAQANYASAMGKSRQQDIIRAQLELTRLDDRLTNLLQQQEMQLQALSEWTSDAFINEVKPTGHSASPQALSHYSASGLALTRKLPNLHILKQQLVYTKVTTPQTLAKHFMQHPAVKALDQQIQASQTEIKLAEQKYKPEWGVNASYSYRDDDPNGNDRADFFSVGVTFDLPLFTANRQDKEVQAAASQAEAIKTEKWLLLRNMIARFETAKAQLKRLDQRLSLYQSQLLPQMHQQAEAALTAYTNDDGDFAEVVRARIAELNAEIDALTIHVAKQKTIAQLNYFFTTN</sequence>
<reference evidence="4 5" key="1">
    <citation type="submission" date="2021-04" db="EMBL/GenBank/DDBJ databases">
        <authorList>
            <person name="Pira H."/>
            <person name="Risdian C."/>
            <person name="Wink J."/>
        </authorList>
    </citation>
    <scope>NUCLEOTIDE SEQUENCE [LARGE SCALE GENOMIC DNA]</scope>
    <source>
        <strain evidence="4 5">WH53</strain>
    </source>
</reference>
<keyword evidence="5" id="KW-1185">Reference proteome</keyword>
<evidence type="ECO:0000313" key="5">
    <source>
        <dbReference type="Proteomes" id="UP000690515"/>
    </source>
</evidence>
<evidence type="ECO:0000256" key="1">
    <source>
        <dbReference type="ARBA" id="ARBA00007613"/>
    </source>
</evidence>
<keyword evidence="3" id="KW-0732">Signal</keyword>
<dbReference type="PANTHER" id="PTHR30203">
    <property type="entry name" value="OUTER MEMBRANE CATION EFFLUX PROTEIN"/>
    <property type="match status" value="1"/>
</dbReference>
<proteinExistence type="inferred from homology"/>
<dbReference type="InterPro" id="IPR003423">
    <property type="entry name" value="OMP_efflux"/>
</dbReference>
<comment type="similarity">
    <text evidence="1">Belongs to the outer membrane factor (OMF) (TC 1.B.17) family.</text>
</comment>
<feature type="signal peptide" evidence="3">
    <location>
        <begin position="1"/>
        <end position="24"/>
    </location>
</feature>
<dbReference type="Gene3D" id="1.20.1600.10">
    <property type="entry name" value="Outer membrane efflux proteins (OEP)"/>
    <property type="match status" value="1"/>
</dbReference>
<keyword evidence="2" id="KW-0175">Coiled coil</keyword>